<dbReference type="PROSITE" id="PS51257">
    <property type="entry name" value="PROKAR_LIPOPROTEIN"/>
    <property type="match status" value="1"/>
</dbReference>
<dbReference type="STRING" id="1715693.PH7735_03394"/>
<dbReference type="Proteomes" id="UP000051870">
    <property type="component" value="Unassembled WGS sequence"/>
</dbReference>
<dbReference type="GeneID" id="83882372"/>
<organism evidence="1 2">
    <name type="scientific">Shimia thalassica</name>
    <dbReference type="NCBI Taxonomy" id="1715693"/>
    <lineage>
        <taxon>Bacteria</taxon>
        <taxon>Pseudomonadati</taxon>
        <taxon>Pseudomonadota</taxon>
        <taxon>Alphaproteobacteria</taxon>
        <taxon>Rhodobacterales</taxon>
        <taxon>Roseobacteraceae</taxon>
    </lineage>
</organism>
<dbReference type="InterPro" id="IPR014586">
    <property type="entry name" value="UCP033909"/>
</dbReference>
<accession>A0A0N7MAB6</accession>
<name>A0A0N7MAB6_9RHOB</name>
<keyword evidence="1" id="KW-0378">Hydrolase</keyword>
<dbReference type="RefSeq" id="WP_145865359.1">
    <property type="nucleotide sequence ID" value="NZ_CYTW01000004.1"/>
</dbReference>
<dbReference type="InterPro" id="IPR010297">
    <property type="entry name" value="DUF900_hydrolase"/>
</dbReference>
<dbReference type="PIRSF" id="PIRSF033909">
    <property type="entry name" value="UCP033909"/>
    <property type="match status" value="1"/>
</dbReference>
<sequence>MRAIPLIFALSLLMACTDRTPAPLVPEAANIGDIVPVYVATNRARNDVGYFSDKRASSTTFLLSDVSMPPERKEGEAPIYSAKPNPNKHFALVTQKQFSGEQAFVQDIRRQLTTHPAAQREVVLYVHGYFNGYADTVFRVAQMKSDFDMPGLPMVFSWPSAGHPAGYTYDRESALFARDALEQTLYLLHQTGAKIQIVGHSMGGLLVMETLRQIEIAKPGWSNANIDGVAMISPDISVDVFHEQAARIKKLPSPFLVVTSEHDRALLLSSRLNNHERLGLGSDESLADLPITFLDVSDFSKDSGNSHFVILESPALIAMLEGASLHSAFTKDRSRSMMDRISETQLSASKAVVYELSPEEALRVKK</sequence>
<gene>
    <name evidence="1" type="ORF">PH7735_03394</name>
</gene>
<dbReference type="SUPFAM" id="SSF53474">
    <property type="entry name" value="alpha/beta-Hydrolases"/>
    <property type="match status" value="1"/>
</dbReference>
<dbReference type="InterPro" id="IPR029058">
    <property type="entry name" value="AB_hydrolase_fold"/>
</dbReference>
<evidence type="ECO:0000313" key="1">
    <source>
        <dbReference type="EMBL" id="CUK09644.1"/>
    </source>
</evidence>
<keyword evidence="2" id="KW-1185">Reference proteome</keyword>
<dbReference type="PANTHER" id="PTHR36513">
    <property type="entry name" value="ABC TRANSMEMBRANE TYPE-1 DOMAIN-CONTAINING PROTEIN"/>
    <property type="match status" value="1"/>
</dbReference>
<dbReference type="AlphaFoldDB" id="A0A0N7MAB6"/>
<dbReference type="Pfam" id="PF05990">
    <property type="entry name" value="DUF900"/>
    <property type="match status" value="1"/>
</dbReference>
<evidence type="ECO:0000313" key="2">
    <source>
        <dbReference type="Proteomes" id="UP000051870"/>
    </source>
</evidence>
<dbReference type="EMBL" id="CYTW01000004">
    <property type="protein sequence ID" value="CUK09644.1"/>
    <property type="molecule type" value="Genomic_DNA"/>
</dbReference>
<reference evidence="2" key="1">
    <citation type="submission" date="2015-09" db="EMBL/GenBank/DDBJ databases">
        <authorList>
            <person name="Rodrigo-Torres Lidia"/>
            <person name="Arahal R.David."/>
        </authorList>
    </citation>
    <scope>NUCLEOTIDE SEQUENCE [LARGE SCALE GENOMIC DNA]</scope>
    <source>
        <strain evidence="2">CECT 7735</strain>
    </source>
</reference>
<dbReference type="GO" id="GO:0016787">
    <property type="term" value="F:hydrolase activity"/>
    <property type="evidence" value="ECO:0007669"/>
    <property type="project" value="UniProtKB-KW"/>
</dbReference>
<dbReference type="PANTHER" id="PTHR36513:SF1">
    <property type="entry name" value="TRANSMEMBRANE PROTEIN"/>
    <property type="match status" value="1"/>
</dbReference>
<protein>
    <submittedName>
        <fullName evidence="1">Alpha/beta hydrolase family protein</fullName>
    </submittedName>
</protein>
<proteinExistence type="predicted"/>
<dbReference type="Gene3D" id="3.40.50.1820">
    <property type="entry name" value="alpha/beta hydrolase"/>
    <property type="match status" value="1"/>
</dbReference>